<keyword evidence="6" id="KW-0687">Ribonucleoprotein</keyword>
<comment type="caution">
    <text evidence="11">The sequence shown here is derived from an EMBL/GenBank/DDBJ whole genome shotgun (WGS) entry which is preliminary data.</text>
</comment>
<proteinExistence type="inferred from homology"/>
<dbReference type="PANTHER" id="PTHR21035:SF2">
    <property type="entry name" value="SMALL RIBOSOMAL SUBUNIT PROTEIN MS26"/>
    <property type="match status" value="1"/>
</dbReference>
<evidence type="ECO:0000256" key="4">
    <source>
        <dbReference type="ARBA" id="ARBA00022980"/>
    </source>
</evidence>
<sequence>MAMYHDLLLHKNAFMNISPAPRLTYNKGSVGTREVRAAGDWEKVMISARHNIISLGCGARLWYPVNEATLSLAGSQTVRWRKPRWVPVAKSKMFKIPPRTITPKEEVVEITRLFNMYRTQMRAVRRHLWEESLRRADTSELSMQQAAEDEAEHQQILEYNHQENLRVAALREERVRKEFEANLARVEASKEKLAKQALEAQEKALHLITETQALVKTFIKREDLEEAIETAIANPIDYNFVIDQEGHIFRGCNTKPESIPEEDREKLLSVAQER</sequence>
<comment type="subcellular location">
    <subcellularLocation>
        <location evidence="1">Mitochondrion</location>
    </subcellularLocation>
</comment>
<evidence type="ECO:0000256" key="7">
    <source>
        <dbReference type="ARBA" id="ARBA00035138"/>
    </source>
</evidence>
<organism evidence="11 12">
    <name type="scientific">Homarus americanus</name>
    <name type="common">American lobster</name>
    <dbReference type="NCBI Taxonomy" id="6706"/>
    <lineage>
        <taxon>Eukaryota</taxon>
        <taxon>Metazoa</taxon>
        <taxon>Ecdysozoa</taxon>
        <taxon>Arthropoda</taxon>
        <taxon>Crustacea</taxon>
        <taxon>Multicrustacea</taxon>
        <taxon>Malacostraca</taxon>
        <taxon>Eumalacostraca</taxon>
        <taxon>Eucarida</taxon>
        <taxon>Decapoda</taxon>
        <taxon>Pleocyemata</taxon>
        <taxon>Astacidea</taxon>
        <taxon>Nephropoidea</taxon>
        <taxon>Nephropidae</taxon>
        <taxon>Homarus</taxon>
    </lineage>
</organism>
<keyword evidence="5" id="KW-0496">Mitochondrion</keyword>
<keyword evidence="12" id="KW-1185">Reference proteome</keyword>
<reference evidence="11" key="1">
    <citation type="journal article" date="2021" name="Sci. Adv.">
        <title>The American lobster genome reveals insights on longevity, neural, and immune adaptations.</title>
        <authorList>
            <person name="Polinski J.M."/>
            <person name="Zimin A.V."/>
            <person name="Clark K.F."/>
            <person name="Kohn A.B."/>
            <person name="Sadowski N."/>
            <person name="Timp W."/>
            <person name="Ptitsyn A."/>
            <person name="Khanna P."/>
            <person name="Romanova D.Y."/>
            <person name="Williams P."/>
            <person name="Greenwood S.J."/>
            <person name="Moroz L.L."/>
            <person name="Walt D.R."/>
            <person name="Bodnar A.G."/>
        </authorList>
    </citation>
    <scope>NUCLEOTIDE SEQUENCE</scope>
    <source>
        <strain evidence="11">GMGI-L3</strain>
    </source>
</reference>
<dbReference type="Pfam" id="PF14943">
    <property type="entry name" value="MRP-S26"/>
    <property type="match status" value="1"/>
</dbReference>
<keyword evidence="3" id="KW-0809">Transit peptide</keyword>
<evidence type="ECO:0000256" key="3">
    <source>
        <dbReference type="ARBA" id="ARBA00022946"/>
    </source>
</evidence>
<feature type="coiled-coil region" evidence="9">
    <location>
        <begin position="176"/>
        <end position="203"/>
    </location>
</feature>
<dbReference type="Proteomes" id="UP000747542">
    <property type="component" value="Unassembled WGS sequence"/>
</dbReference>
<evidence type="ECO:0000256" key="8">
    <source>
        <dbReference type="ARBA" id="ARBA00035344"/>
    </source>
</evidence>
<evidence type="ECO:0000256" key="1">
    <source>
        <dbReference type="ARBA" id="ARBA00004173"/>
    </source>
</evidence>
<evidence type="ECO:0000256" key="9">
    <source>
        <dbReference type="SAM" id="Coils"/>
    </source>
</evidence>
<dbReference type="AlphaFoldDB" id="A0A8J5MNU0"/>
<evidence type="ECO:0000256" key="10">
    <source>
        <dbReference type="SAM" id="MobiDB-lite"/>
    </source>
</evidence>
<evidence type="ECO:0000313" key="12">
    <source>
        <dbReference type="Proteomes" id="UP000747542"/>
    </source>
</evidence>
<gene>
    <name evidence="11" type="primary">mRpS26-L</name>
    <name evidence="11" type="ORF">Hamer_G022886</name>
</gene>
<accession>A0A8J5MNU0</accession>
<keyword evidence="4 11" id="KW-0689">Ribosomal protein</keyword>
<dbReference type="GO" id="GO:0005763">
    <property type="term" value="C:mitochondrial small ribosomal subunit"/>
    <property type="evidence" value="ECO:0007669"/>
    <property type="project" value="InterPro"/>
</dbReference>
<protein>
    <recommendedName>
        <fullName evidence="7">Small ribosomal subunit protein mS26</fullName>
    </recommendedName>
    <alternativeName>
        <fullName evidence="8">28S ribosomal protein S26, mitochondrial</fullName>
    </alternativeName>
</protein>
<keyword evidence="9" id="KW-0175">Coiled coil</keyword>
<evidence type="ECO:0000313" key="11">
    <source>
        <dbReference type="EMBL" id="KAG7158361.1"/>
    </source>
</evidence>
<evidence type="ECO:0000256" key="6">
    <source>
        <dbReference type="ARBA" id="ARBA00023274"/>
    </source>
</evidence>
<evidence type="ECO:0000256" key="2">
    <source>
        <dbReference type="ARBA" id="ARBA00009672"/>
    </source>
</evidence>
<dbReference type="PANTHER" id="PTHR21035">
    <property type="entry name" value="28S RIBOSOMAL PROTEIN S26, MITOCHONDRIAL"/>
    <property type="match status" value="1"/>
</dbReference>
<feature type="region of interest" description="Disordered" evidence="10">
    <location>
        <begin position="253"/>
        <end position="274"/>
    </location>
</feature>
<name>A0A8J5MNU0_HOMAM</name>
<dbReference type="InterPro" id="IPR026140">
    <property type="entry name" value="Ribosomal_mS26"/>
</dbReference>
<feature type="compositionally biased region" description="Basic and acidic residues" evidence="10">
    <location>
        <begin position="261"/>
        <end position="274"/>
    </location>
</feature>
<comment type="similarity">
    <text evidence="2">Belongs to the mitochondrion-specific ribosomal protein mS26 family.</text>
</comment>
<evidence type="ECO:0000256" key="5">
    <source>
        <dbReference type="ARBA" id="ARBA00023128"/>
    </source>
</evidence>
<dbReference type="EMBL" id="JAHLQT010035441">
    <property type="protein sequence ID" value="KAG7158361.1"/>
    <property type="molecule type" value="Genomic_DNA"/>
</dbReference>